<dbReference type="GO" id="GO:0030288">
    <property type="term" value="C:outer membrane-bounded periplasmic space"/>
    <property type="evidence" value="ECO:0007669"/>
    <property type="project" value="TreeGrafter"/>
</dbReference>
<feature type="signal peptide" evidence="4">
    <location>
        <begin position="1"/>
        <end position="23"/>
    </location>
</feature>
<comment type="similarity">
    <text evidence="2">Belongs to the bacterial solute-binding protein 2 family.</text>
</comment>
<dbReference type="InterPro" id="IPR028082">
    <property type="entry name" value="Peripla_BP_I"/>
</dbReference>
<protein>
    <recommendedName>
        <fullName evidence="3">Autoinducer 2-binding periplasmic protein LuxP</fullName>
    </recommendedName>
</protein>
<dbReference type="Gene3D" id="3.40.50.2300">
    <property type="match status" value="2"/>
</dbReference>
<dbReference type="InterPro" id="IPR050555">
    <property type="entry name" value="Bact_Solute-Bind_Prot2"/>
</dbReference>
<dbReference type="Proteomes" id="UP000018211">
    <property type="component" value="Unassembled WGS sequence"/>
</dbReference>
<dbReference type="GO" id="GO:0055085">
    <property type="term" value="P:transmembrane transport"/>
    <property type="evidence" value="ECO:0007669"/>
    <property type="project" value="UniProtKB-ARBA"/>
</dbReference>
<feature type="domain" description="Periplasmic binding protein" evidence="5">
    <location>
        <begin position="37"/>
        <end position="292"/>
    </location>
</feature>
<proteinExistence type="inferred from homology"/>
<comment type="caution">
    <text evidence="6">The sequence shown here is derived from an EMBL/GenBank/DDBJ whole genome shotgun (WGS) entry which is preliminary data.</text>
</comment>
<dbReference type="GO" id="GO:0030246">
    <property type="term" value="F:carbohydrate binding"/>
    <property type="evidence" value="ECO:0007669"/>
    <property type="project" value="TreeGrafter"/>
</dbReference>
<evidence type="ECO:0000256" key="2">
    <source>
        <dbReference type="ARBA" id="ARBA00007639"/>
    </source>
</evidence>
<dbReference type="PANTHER" id="PTHR30036:SF7">
    <property type="entry name" value="ABC TRANSPORTER PERIPLASMIC-BINDING PROTEIN YPHF"/>
    <property type="match status" value="1"/>
</dbReference>
<dbReference type="EMBL" id="CAOF01000200">
    <property type="protein sequence ID" value="CCO50344.1"/>
    <property type="molecule type" value="Genomic_DNA"/>
</dbReference>
<feature type="chain" id="PRO_5043562145" description="Autoinducer 2-binding periplasmic protein LuxP" evidence="4">
    <location>
        <begin position="24"/>
        <end position="323"/>
    </location>
</feature>
<organism evidence="6 7">
    <name type="scientific">Vibrio nigripulchritudo SOn1</name>
    <dbReference type="NCBI Taxonomy" id="1238450"/>
    <lineage>
        <taxon>Bacteria</taxon>
        <taxon>Pseudomonadati</taxon>
        <taxon>Pseudomonadota</taxon>
        <taxon>Gammaproteobacteria</taxon>
        <taxon>Vibrionales</taxon>
        <taxon>Vibrionaceae</taxon>
        <taxon>Vibrio</taxon>
    </lineage>
</organism>
<reference evidence="6 7" key="1">
    <citation type="journal article" date="2013" name="ISME J.">
        <title>Comparative genomics of pathogenic lineages of Vibrio nigripulchritudo identifies virulence-associated traits.</title>
        <authorList>
            <person name="Goudenege D."/>
            <person name="Labreuche Y."/>
            <person name="Krin E."/>
            <person name="Ansquer D."/>
            <person name="Mangenot S."/>
            <person name="Calteau A."/>
            <person name="Medigue C."/>
            <person name="Mazel D."/>
            <person name="Polz M.F."/>
            <person name="Le Roux F."/>
        </authorList>
    </citation>
    <scope>NUCLEOTIDE SEQUENCE [LARGE SCALE GENOMIC DNA]</scope>
    <source>
        <strain evidence="6 7">SOn1</strain>
    </source>
</reference>
<dbReference type="PANTHER" id="PTHR30036">
    <property type="entry name" value="D-XYLOSE-BINDING PERIPLASMIC PROTEIN"/>
    <property type="match status" value="1"/>
</dbReference>
<evidence type="ECO:0000313" key="6">
    <source>
        <dbReference type="EMBL" id="CCO50344.1"/>
    </source>
</evidence>
<evidence type="ECO:0000256" key="4">
    <source>
        <dbReference type="SAM" id="SignalP"/>
    </source>
</evidence>
<keyword evidence="6" id="KW-0762">Sugar transport</keyword>
<dbReference type="RefSeq" id="WP_022614213.1">
    <property type="nucleotide sequence ID" value="NZ_LK391966.1"/>
</dbReference>
<evidence type="ECO:0000259" key="5">
    <source>
        <dbReference type="Pfam" id="PF13407"/>
    </source>
</evidence>
<evidence type="ECO:0000313" key="7">
    <source>
        <dbReference type="Proteomes" id="UP000018211"/>
    </source>
</evidence>
<keyword evidence="4" id="KW-0732">Signal</keyword>
<dbReference type="Pfam" id="PF13407">
    <property type="entry name" value="Peripla_BP_4"/>
    <property type="match status" value="1"/>
</dbReference>
<evidence type="ECO:0000256" key="1">
    <source>
        <dbReference type="ARBA" id="ARBA00004418"/>
    </source>
</evidence>
<dbReference type="SUPFAM" id="SSF53822">
    <property type="entry name" value="Periplasmic binding protein-like I"/>
    <property type="match status" value="1"/>
</dbReference>
<name>A0AAV2W0B4_9VIBR</name>
<dbReference type="InterPro" id="IPR025997">
    <property type="entry name" value="SBP_2_dom"/>
</dbReference>
<keyword evidence="6" id="KW-0813">Transport</keyword>
<dbReference type="AlphaFoldDB" id="A0AAV2W0B4"/>
<gene>
    <name evidence="6" type="primary">yphF</name>
    <name evidence="6" type="ORF">VIBNISOn1_p0181</name>
</gene>
<comment type="subcellular location">
    <subcellularLocation>
        <location evidence="1">Periplasm</location>
    </subcellularLocation>
</comment>
<sequence length="323" mass="34105">MIKILPVSVLVAMALLLPTTANAQEELTIGAIYLDAQGYYAGVRAGINDHANELGVPISVIETNARGDVSKESSFINTLTAAGVDALIISAVSSDGSVRAVEGAAKRGIPVVCYNTCVNEEVMKQSVYAYAVGDPFKFGEIIGKRTAEFIKENNIKNPKIGVINCEQYEVCVTRRKGFEVALNDAGIQGWEIVSNQEGAELDKAISTAEQILSSSPEVNILFGQAGGATLGAVKAVENAGRVGEVFVFGGDMTTEIAEVLKDNSILKGVVDISGKQMGALALDLALSAVEGKSTKKIIQAPIKIYSSQEDARSWLDTHPDGLP</sequence>
<evidence type="ECO:0000256" key="3">
    <source>
        <dbReference type="ARBA" id="ARBA00022181"/>
    </source>
</evidence>
<accession>A0AAV2W0B4</accession>